<feature type="chain" id="PRO_5021777827" description="DUF732 domain-containing protein" evidence="1">
    <location>
        <begin position="27"/>
        <end position="98"/>
    </location>
</feature>
<evidence type="ECO:0000313" key="2">
    <source>
        <dbReference type="EMBL" id="TQR83644.1"/>
    </source>
</evidence>
<sequence length="98" mass="10022">MTVGTTAAAISLMTIVGLGLAAPASAADAKTRSPADVIAQLEDQGHHVQLNGSSNVPLSQCKLTGVHGLNNSNLDASGNRIDSDLYTTVYVDVVCNDV</sequence>
<reference evidence="2 3" key="1">
    <citation type="submission" date="2018-10" db="EMBL/GenBank/DDBJ databases">
        <title>Draft genome of Mycobacterium hodleri strain B.</title>
        <authorList>
            <person name="Amande T.J."/>
            <person name="Mcgenity T.J."/>
        </authorList>
    </citation>
    <scope>NUCLEOTIDE SEQUENCE [LARGE SCALE GENOMIC DNA]</scope>
    <source>
        <strain evidence="2 3">B</strain>
    </source>
</reference>
<gene>
    <name evidence="2" type="ORF">D8S82_25890</name>
</gene>
<dbReference type="EMBL" id="VIFX01000041">
    <property type="protein sequence ID" value="TQR83644.1"/>
    <property type="molecule type" value="Genomic_DNA"/>
</dbReference>
<protein>
    <recommendedName>
        <fullName evidence="4">DUF732 domain-containing protein</fullName>
    </recommendedName>
</protein>
<accession>A0A544VUI3</accession>
<evidence type="ECO:0000313" key="3">
    <source>
        <dbReference type="Proteomes" id="UP000315759"/>
    </source>
</evidence>
<organism evidence="2 3">
    <name type="scientific">Mycolicibacterium hodleri</name>
    <dbReference type="NCBI Taxonomy" id="49897"/>
    <lineage>
        <taxon>Bacteria</taxon>
        <taxon>Bacillati</taxon>
        <taxon>Actinomycetota</taxon>
        <taxon>Actinomycetes</taxon>
        <taxon>Mycobacteriales</taxon>
        <taxon>Mycobacteriaceae</taxon>
        <taxon>Mycolicibacterium</taxon>
    </lineage>
</organism>
<keyword evidence="1" id="KW-0732">Signal</keyword>
<dbReference type="AlphaFoldDB" id="A0A544VUI3"/>
<comment type="caution">
    <text evidence="2">The sequence shown here is derived from an EMBL/GenBank/DDBJ whole genome shotgun (WGS) entry which is preliminary data.</text>
</comment>
<name>A0A544VUI3_9MYCO</name>
<dbReference type="Proteomes" id="UP000315759">
    <property type="component" value="Unassembled WGS sequence"/>
</dbReference>
<keyword evidence="3" id="KW-1185">Reference proteome</keyword>
<evidence type="ECO:0000256" key="1">
    <source>
        <dbReference type="SAM" id="SignalP"/>
    </source>
</evidence>
<proteinExistence type="predicted"/>
<feature type="signal peptide" evidence="1">
    <location>
        <begin position="1"/>
        <end position="26"/>
    </location>
</feature>
<dbReference type="RefSeq" id="WP_142554847.1">
    <property type="nucleotide sequence ID" value="NZ_VIFX01000041.1"/>
</dbReference>
<evidence type="ECO:0008006" key="4">
    <source>
        <dbReference type="Google" id="ProtNLM"/>
    </source>
</evidence>